<dbReference type="PANTHER" id="PTHR43316">
    <property type="entry name" value="HYDROLASE, HALOACID DELAHOGENASE-RELATED"/>
    <property type="match status" value="1"/>
</dbReference>
<dbReference type="CDD" id="cd02588">
    <property type="entry name" value="HAD_L2-DEX"/>
    <property type="match status" value="1"/>
</dbReference>
<dbReference type="Proteomes" id="UP001145069">
    <property type="component" value="Unassembled WGS sequence"/>
</dbReference>
<accession>A0A9X4AEV2</accession>
<dbReference type="Pfam" id="PF00702">
    <property type="entry name" value="Hydrolase"/>
    <property type="match status" value="1"/>
</dbReference>
<protein>
    <submittedName>
        <fullName evidence="3">Haloacid dehalogenase type II</fullName>
    </submittedName>
</protein>
<dbReference type="NCBIfam" id="TIGR01509">
    <property type="entry name" value="HAD-SF-IA-v3"/>
    <property type="match status" value="1"/>
</dbReference>
<dbReference type="RefSeq" id="WP_272446404.1">
    <property type="nucleotide sequence ID" value="NZ_JAMQKC010000008.1"/>
</dbReference>
<evidence type="ECO:0000256" key="2">
    <source>
        <dbReference type="ARBA" id="ARBA00022801"/>
    </source>
</evidence>
<dbReference type="NCBIfam" id="TIGR01549">
    <property type="entry name" value="HAD-SF-IA-v1"/>
    <property type="match status" value="1"/>
</dbReference>
<evidence type="ECO:0000256" key="1">
    <source>
        <dbReference type="ARBA" id="ARBA00008106"/>
    </source>
</evidence>
<dbReference type="GO" id="GO:0019120">
    <property type="term" value="F:hydrolase activity, acting on acid halide bonds, in C-halide compounds"/>
    <property type="evidence" value="ECO:0007669"/>
    <property type="project" value="InterPro"/>
</dbReference>
<dbReference type="SFLD" id="SFLDS00003">
    <property type="entry name" value="Haloacid_Dehalogenase"/>
    <property type="match status" value="1"/>
</dbReference>
<sequence length="218" mass="25230">MTKIKAYVFDVYGTLFDVHSVSRACDELFPNQGIAISQTWRQKQIEYSFLRQLTGNYKDFFAVTKDSLRYAIQLHCGDYNDSQLKKLLEKYLTLNTFPEVIEVLDQLRESKLAVFSNGSHQMLDPLLKQAAIYNKFNHIISVDEIKQYKPTSESYQYCLNTLKVNKEEVLFMSSNGWDITGAKSFGFQTAWINRNKLPVEQLQLEPDAICNDLRGIID</sequence>
<evidence type="ECO:0000313" key="4">
    <source>
        <dbReference type="Proteomes" id="UP001145069"/>
    </source>
</evidence>
<keyword evidence="4" id="KW-1185">Reference proteome</keyword>
<dbReference type="AlphaFoldDB" id="A0A9X4AEV2"/>
<dbReference type="NCBIfam" id="TIGR01493">
    <property type="entry name" value="HAD-SF-IA-v2"/>
    <property type="match status" value="1"/>
</dbReference>
<dbReference type="PANTHER" id="PTHR43316:SF3">
    <property type="entry name" value="HALOACID DEHALOGENASE, TYPE II (AFU_ORTHOLOGUE AFUA_2G07750)-RELATED"/>
    <property type="match status" value="1"/>
</dbReference>
<name>A0A9X4AEV2_9BACI</name>
<dbReference type="SUPFAM" id="SSF56784">
    <property type="entry name" value="HAD-like"/>
    <property type="match status" value="1"/>
</dbReference>
<dbReference type="NCBIfam" id="TIGR01428">
    <property type="entry name" value="HAD_type_II"/>
    <property type="match status" value="1"/>
</dbReference>
<dbReference type="Gene3D" id="1.10.150.240">
    <property type="entry name" value="Putative phosphatase, domain 2"/>
    <property type="match status" value="1"/>
</dbReference>
<reference evidence="3" key="1">
    <citation type="submission" date="2022-06" db="EMBL/GenBank/DDBJ databases">
        <title>Aquibacillus sp. a new bacterium isolated from soil saline samples.</title>
        <authorList>
            <person name="Galisteo C."/>
            <person name="De La Haba R."/>
            <person name="Sanchez-Porro C."/>
            <person name="Ventosa A."/>
        </authorList>
    </citation>
    <scope>NUCLEOTIDE SEQUENCE</scope>
    <source>
        <strain evidence="3">3ASR75-54</strain>
    </source>
</reference>
<dbReference type="InterPro" id="IPR023214">
    <property type="entry name" value="HAD_sf"/>
</dbReference>
<comment type="similarity">
    <text evidence="1">Belongs to the HAD-like hydrolase superfamily. S-2-haloalkanoic acid dehalogenase family.</text>
</comment>
<dbReference type="SFLD" id="SFLDG01135">
    <property type="entry name" value="C1.5.6:_HAD__Beta-PGM__Phospha"/>
    <property type="match status" value="1"/>
</dbReference>
<organism evidence="3 4">
    <name type="scientific">Aquibacillus salsiterrae</name>
    <dbReference type="NCBI Taxonomy" id="2950439"/>
    <lineage>
        <taxon>Bacteria</taxon>
        <taxon>Bacillati</taxon>
        <taxon>Bacillota</taxon>
        <taxon>Bacilli</taxon>
        <taxon>Bacillales</taxon>
        <taxon>Bacillaceae</taxon>
        <taxon>Aquibacillus</taxon>
    </lineage>
</organism>
<dbReference type="SFLD" id="SFLDF00045">
    <property type="entry name" value="2-haloacid_dehalogenase"/>
    <property type="match status" value="1"/>
</dbReference>
<keyword evidence="2" id="KW-0378">Hydrolase</keyword>
<dbReference type="InterPro" id="IPR006328">
    <property type="entry name" value="2-HAD"/>
</dbReference>
<evidence type="ECO:0000313" key="3">
    <source>
        <dbReference type="EMBL" id="MDC3417337.1"/>
    </source>
</evidence>
<comment type="caution">
    <text evidence="3">The sequence shown here is derived from an EMBL/GenBank/DDBJ whole genome shotgun (WGS) entry which is preliminary data.</text>
</comment>
<dbReference type="PRINTS" id="PR00413">
    <property type="entry name" value="HADHALOGNASE"/>
</dbReference>
<dbReference type="InterPro" id="IPR036412">
    <property type="entry name" value="HAD-like_sf"/>
</dbReference>
<dbReference type="InterPro" id="IPR006439">
    <property type="entry name" value="HAD-SF_hydro_IA"/>
</dbReference>
<dbReference type="Gene3D" id="3.40.50.1000">
    <property type="entry name" value="HAD superfamily/HAD-like"/>
    <property type="match status" value="1"/>
</dbReference>
<gene>
    <name evidence="3" type="ORF">NC799_10570</name>
</gene>
<dbReference type="EMBL" id="JAMQKC010000008">
    <property type="protein sequence ID" value="MDC3417337.1"/>
    <property type="molecule type" value="Genomic_DNA"/>
</dbReference>
<dbReference type="InterPro" id="IPR023198">
    <property type="entry name" value="PGP-like_dom2"/>
</dbReference>
<proteinExistence type="inferred from homology"/>
<dbReference type="SFLD" id="SFLDG01129">
    <property type="entry name" value="C1.5:_HAD__Beta-PGM__Phosphata"/>
    <property type="match status" value="1"/>
</dbReference>
<dbReference type="InterPro" id="IPR051540">
    <property type="entry name" value="S-2-haloacid_dehalogenase"/>
</dbReference>